<sequence length="167" mass="19832">MNTGMRADVTFDDDNERFDLSNLIRQQNAVRTNAFDPQSSEEYRRMGHNFRKKARKMPTSIARSRDKLLQQIQKERKERLNHIINQALYQLHQGRRFDDFAYHDGMDSDGENIDDFNTNLERLTNTKVNKDTINTRRNLPVEDEKILMHYAFPVNLRVEGYLQTPLE</sequence>
<dbReference type="EMBL" id="CAJOBZ010000019">
    <property type="protein sequence ID" value="CAF4860574.1"/>
    <property type="molecule type" value="Genomic_DNA"/>
</dbReference>
<proteinExistence type="predicted"/>
<accession>A0A821SSE5</accession>
<reference evidence="1" key="1">
    <citation type="submission" date="2021-02" db="EMBL/GenBank/DDBJ databases">
        <authorList>
            <person name="Steward A R."/>
        </authorList>
    </citation>
    <scope>NUCLEOTIDE SEQUENCE</scope>
</reference>
<protein>
    <submittedName>
        <fullName evidence="1">Uncharacterized protein</fullName>
    </submittedName>
</protein>
<dbReference type="OrthoDB" id="7483731at2759"/>
<comment type="caution">
    <text evidence="1">The sequence shown here is derived from an EMBL/GenBank/DDBJ whole genome shotgun (WGS) entry which is preliminary data.</text>
</comment>
<name>A0A821SSE5_9NEOP</name>
<organism evidence="1 2">
    <name type="scientific">Pieris macdunnoughi</name>
    <dbReference type="NCBI Taxonomy" id="345717"/>
    <lineage>
        <taxon>Eukaryota</taxon>
        <taxon>Metazoa</taxon>
        <taxon>Ecdysozoa</taxon>
        <taxon>Arthropoda</taxon>
        <taxon>Hexapoda</taxon>
        <taxon>Insecta</taxon>
        <taxon>Pterygota</taxon>
        <taxon>Neoptera</taxon>
        <taxon>Endopterygota</taxon>
        <taxon>Lepidoptera</taxon>
        <taxon>Glossata</taxon>
        <taxon>Ditrysia</taxon>
        <taxon>Papilionoidea</taxon>
        <taxon>Pieridae</taxon>
        <taxon>Pierinae</taxon>
        <taxon>Pieris</taxon>
    </lineage>
</organism>
<evidence type="ECO:0000313" key="1">
    <source>
        <dbReference type="EMBL" id="CAF4860574.1"/>
    </source>
</evidence>
<gene>
    <name evidence="1" type="ORF">PMACD_LOCUS7881</name>
</gene>
<dbReference type="AlphaFoldDB" id="A0A821SSE5"/>
<dbReference type="Proteomes" id="UP000663880">
    <property type="component" value="Unassembled WGS sequence"/>
</dbReference>
<evidence type="ECO:0000313" key="2">
    <source>
        <dbReference type="Proteomes" id="UP000663880"/>
    </source>
</evidence>
<keyword evidence="2" id="KW-1185">Reference proteome</keyword>